<dbReference type="GO" id="GO:0000976">
    <property type="term" value="F:transcription cis-regulatory region binding"/>
    <property type="evidence" value="ECO:0007669"/>
    <property type="project" value="TreeGrafter"/>
</dbReference>
<evidence type="ECO:0000256" key="4">
    <source>
        <dbReference type="ARBA" id="ARBA00023015"/>
    </source>
</evidence>
<dbReference type="Pfam" id="PF02381">
    <property type="entry name" value="MraZ"/>
    <property type="match status" value="2"/>
</dbReference>
<comment type="similarity">
    <text evidence="7">Belongs to the MraZ family.</text>
</comment>
<dbReference type="InterPro" id="IPR038619">
    <property type="entry name" value="MraZ_sf"/>
</dbReference>
<dbReference type="InterPro" id="IPR020603">
    <property type="entry name" value="MraZ_dom"/>
</dbReference>
<reference evidence="9 10" key="1">
    <citation type="submission" date="2020-08" db="EMBL/GenBank/DDBJ databases">
        <authorList>
            <person name="Liu C."/>
            <person name="Sun Q."/>
        </authorList>
    </citation>
    <scope>NUCLEOTIDE SEQUENCE [LARGE SCALE GENOMIC DNA]</scope>
    <source>
        <strain evidence="9 10">NSJ-38</strain>
    </source>
</reference>
<dbReference type="InterPro" id="IPR007159">
    <property type="entry name" value="SpoVT-AbrB_dom"/>
</dbReference>
<keyword evidence="5 7" id="KW-0238">DNA-binding</keyword>
<evidence type="ECO:0000256" key="3">
    <source>
        <dbReference type="ARBA" id="ARBA00022737"/>
    </source>
</evidence>
<dbReference type="NCBIfam" id="TIGR00242">
    <property type="entry name" value="division/cell wall cluster transcriptional repressor MraZ"/>
    <property type="match status" value="1"/>
</dbReference>
<proteinExistence type="inferred from homology"/>
<dbReference type="PANTHER" id="PTHR34701:SF1">
    <property type="entry name" value="TRANSCRIPTIONAL REGULATOR MRAZ"/>
    <property type="match status" value="1"/>
</dbReference>
<dbReference type="GO" id="GO:0005737">
    <property type="term" value="C:cytoplasm"/>
    <property type="evidence" value="ECO:0007669"/>
    <property type="project" value="UniProtKB-UniRule"/>
</dbReference>
<name>A0A7G9G441_9FIRM</name>
<dbReference type="GO" id="GO:2000143">
    <property type="term" value="P:negative regulation of DNA-templated transcription initiation"/>
    <property type="evidence" value="ECO:0007669"/>
    <property type="project" value="TreeGrafter"/>
</dbReference>
<dbReference type="FunFam" id="3.40.1550.20:FF:000002">
    <property type="entry name" value="Transcriptional regulator MraZ"/>
    <property type="match status" value="1"/>
</dbReference>
<feature type="domain" description="SpoVT-AbrB" evidence="8">
    <location>
        <begin position="8"/>
        <end position="50"/>
    </location>
</feature>
<evidence type="ECO:0000256" key="2">
    <source>
        <dbReference type="ARBA" id="ARBA00022490"/>
    </source>
</evidence>
<dbReference type="GO" id="GO:0003700">
    <property type="term" value="F:DNA-binding transcription factor activity"/>
    <property type="evidence" value="ECO:0007669"/>
    <property type="project" value="UniProtKB-UniRule"/>
</dbReference>
<organism evidence="9 10">
    <name type="scientific">Qiania dongpingensis</name>
    <dbReference type="NCBI Taxonomy" id="2763669"/>
    <lineage>
        <taxon>Bacteria</taxon>
        <taxon>Bacillati</taxon>
        <taxon>Bacillota</taxon>
        <taxon>Clostridia</taxon>
        <taxon>Lachnospirales</taxon>
        <taxon>Lachnospiraceae</taxon>
        <taxon>Qiania</taxon>
    </lineage>
</organism>
<accession>A0A7G9G441</accession>
<feature type="domain" description="SpoVT-AbrB" evidence="8">
    <location>
        <begin position="79"/>
        <end position="122"/>
    </location>
</feature>
<dbReference type="KEGG" id="qdo:H9Q78_14280"/>
<keyword evidence="4 7" id="KW-0805">Transcription regulation</keyword>
<comment type="subunit">
    <text evidence="7">Forms oligomers.</text>
</comment>
<keyword evidence="2 7" id="KW-0963">Cytoplasm</keyword>
<dbReference type="SUPFAM" id="SSF89447">
    <property type="entry name" value="AbrB/MazE/MraZ-like"/>
    <property type="match status" value="1"/>
</dbReference>
<evidence type="ECO:0000256" key="6">
    <source>
        <dbReference type="ARBA" id="ARBA00023163"/>
    </source>
</evidence>
<dbReference type="EMBL" id="CP060634">
    <property type="protein sequence ID" value="QNM05573.1"/>
    <property type="molecule type" value="Genomic_DNA"/>
</dbReference>
<keyword evidence="10" id="KW-1185">Reference proteome</keyword>
<dbReference type="InterPro" id="IPR003444">
    <property type="entry name" value="MraZ"/>
</dbReference>
<keyword evidence="3" id="KW-0677">Repeat</keyword>
<dbReference type="CDD" id="cd16320">
    <property type="entry name" value="MraZ_N"/>
    <property type="match status" value="1"/>
</dbReference>
<dbReference type="CDD" id="cd16321">
    <property type="entry name" value="MraZ_C"/>
    <property type="match status" value="1"/>
</dbReference>
<keyword evidence="6 7" id="KW-0804">Transcription</keyword>
<evidence type="ECO:0000256" key="1">
    <source>
        <dbReference type="ARBA" id="ARBA00013860"/>
    </source>
</evidence>
<dbReference type="Proteomes" id="UP000515823">
    <property type="component" value="Chromosome"/>
</dbReference>
<dbReference type="PANTHER" id="PTHR34701">
    <property type="entry name" value="TRANSCRIPTIONAL REGULATOR MRAZ"/>
    <property type="match status" value="1"/>
</dbReference>
<gene>
    <name evidence="7 9" type="primary">mraZ</name>
    <name evidence="9" type="ORF">H9Q78_14280</name>
</gene>
<evidence type="ECO:0000259" key="8">
    <source>
        <dbReference type="PROSITE" id="PS51740"/>
    </source>
</evidence>
<dbReference type="GO" id="GO:0009295">
    <property type="term" value="C:nucleoid"/>
    <property type="evidence" value="ECO:0007669"/>
    <property type="project" value="UniProtKB-SubCell"/>
</dbReference>
<comment type="subcellular location">
    <subcellularLocation>
        <location evidence="7">Cytoplasm</location>
        <location evidence="7">Nucleoid</location>
    </subcellularLocation>
</comment>
<dbReference type="InterPro" id="IPR035642">
    <property type="entry name" value="MraZ_N"/>
</dbReference>
<dbReference type="HAMAP" id="MF_01008">
    <property type="entry name" value="MraZ"/>
    <property type="match status" value="1"/>
</dbReference>
<evidence type="ECO:0000256" key="7">
    <source>
        <dbReference type="HAMAP-Rule" id="MF_01008"/>
    </source>
</evidence>
<sequence>MMNQFMGEYNHTMDAKGRLIVPARFREAGGDKFIVTKGLDGCLFVFTEEKWDSVVSSMENLPVTQGKARKFARFLMGGAGECEVDKQGRILIPNNLRAYAHLEKDVVLVGVGSRVEIWNRDTWEEANVYDEIEEIAEDLEELRF</sequence>
<dbReference type="AlphaFoldDB" id="A0A7G9G441"/>
<evidence type="ECO:0000256" key="5">
    <source>
        <dbReference type="ARBA" id="ARBA00023125"/>
    </source>
</evidence>
<evidence type="ECO:0000313" key="9">
    <source>
        <dbReference type="EMBL" id="QNM05573.1"/>
    </source>
</evidence>
<dbReference type="InterPro" id="IPR035644">
    <property type="entry name" value="MraZ_C"/>
</dbReference>
<evidence type="ECO:0000313" key="10">
    <source>
        <dbReference type="Proteomes" id="UP000515823"/>
    </source>
</evidence>
<protein>
    <recommendedName>
        <fullName evidence="1 7">Transcriptional regulator MraZ</fullName>
    </recommendedName>
</protein>
<dbReference type="PROSITE" id="PS51740">
    <property type="entry name" value="SPOVT_ABRB"/>
    <property type="match status" value="2"/>
</dbReference>
<dbReference type="InterPro" id="IPR037914">
    <property type="entry name" value="SpoVT-AbrB_sf"/>
</dbReference>
<dbReference type="Gene3D" id="3.40.1550.20">
    <property type="entry name" value="Transcriptional regulator MraZ domain"/>
    <property type="match status" value="1"/>
</dbReference>